<dbReference type="AlphaFoldDB" id="A0A1F7YZV0"/>
<sequence>MNIPLVDLSAQYSQIKVEVKKAINDVLNSSRFVGGQQIDQFEKEFARYIGTKYCVTVASGTDSLILGIRALNLSSSDEIILPANTFNATAAAVSENGIKPIIVDIDEKDFGINLEDLKRKINSKTKAVIVVHLFGQSDKINEIKALLNKRSKKILLIEDSCQAHGAYFREKRVGSYGVFSGFSFYPGKNLGAYGWGGAITTDNAKLARVVRIIKDNGQVAKYKHQMLGVNSSLDALQAAILLVKLKYLDSWNKKRRLIADLYTNKLNESLPFIITPKEYKDRKSVYHLYIIRVPKRNKLLKYLNERGIGASIHYPTPIHLQKAYKYLGYKRGDLPLSEKIAGEIISLPIYPELTETKINYIVDTIKNFYEI</sequence>
<organism evidence="6 7">
    <name type="scientific">Candidatus Woesebacteria bacterium RIFCSPHIGHO2_02_FULL_39_13</name>
    <dbReference type="NCBI Taxonomy" id="1802505"/>
    <lineage>
        <taxon>Bacteria</taxon>
        <taxon>Candidatus Woeseibacteriota</taxon>
    </lineage>
</organism>
<gene>
    <name evidence="6" type="ORF">A3D01_04940</name>
</gene>
<dbReference type="InterPro" id="IPR015424">
    <property type="entry name" value="PyrdxlP-dep_Trfase"/>
</dbReference>
<evidence type="ECO:0000256" key="2">
    <source>
        <dbReference type="ARBA" id="ARBA00037999"/>
    </source>
</evidence>
<dbReference type="PANTHER" id="PTHR30244:SF36">
    <property type="entry name" value="3-OXO-GLUCOSE-6-PHOSPHATE:GLUTAMATE AMINOTRANSFERASE"/>
    <property type="match status" value="1"/>
</dbReference>
<evidence type="ECO:0000256" key="1">
    <source>
        <dbReference type="ARBA" id="ARBA00022898"/>
    </source>
</evidence>
<accession>A0A1F7YZV0</accession>
<comment type="similarity">
    <text evidence="2 5">Belongs to the DegT/DnrJ/EryC1 family.</text>
</comment>
<dbReference type="InterPro" id="IPR015422">
    <property type="entry name" value="PyrdxlP-dep_Trfase_small"/>
</dbReference>
<dbReference type="EMBL" id="MGGR01000027">
    <property type="protein sequence ID" value="OGM32893.1"/>
    <property type="molecule type" value="Genomic_DNA"/>
</dbReference>
<evidence type="ECO:0000256" key="5">
    <source>
        <dbReference type="RuleBase" id="RU004508"/>
    </source>
</evidence>
<dbReference type="GO" id="GO:0030170">
    <property type="term" value="F:pyridoxal phosphate binding"/>
    <property type="evidence" value="ECO:0007669"/>
    <property type="project" value="TreeGrafter"/>
</dbReference>
<reference evidence="6 7" key="1">
    <citation type="journal article" date="2016" name="Nat. Commun.">
        <title>Thousands of microbial genomes shed light on interconnected biogeochemical processes in an aquifer system.</title>
        <authorList>
            <person name="Anantharaman K."/>
            <person name="Brown C.T."/>
            <person name="Hug L.A."/>
            <person name="Sharon I."/>
            <person name="Castelle C.J."/>
            <person name="Probst A.J."/>
            <person name="Thomas B.C."/>
            <person name="Singh A."/>
            <person name="Wilkins M.J."/>
            <person name="Karaoz U."/>
            <person name="Brodie E.L."/>
            <person name="Williams K.H."/>
            <person name="Hubbard S.S."/>
            <person name="Banfield J.F."/>
        </authorList>
    </citation>
    <scope>NUCLEOTIDE SEQUENCE [LARGE SCALE GENOMIC DNA]</scope>
</reference>
<dbReference type="GO" id="GO:0008483">
    <property type="term" value="F:transaminase activity"/>
    <property type="evidence" value="ECO:0007669"/>
    <property type="project" value="TreeGrafter"/>
</dbReference>
<dbReference type="Proteomes" id="UP000177169">
    <property type="component" value="Unassembled WGS sequence"/>
</dbReference>
<dbReference type="PIRSF" id="PIRSF000390">
    <property type="entry name" value="PLP_StrS"/>
    <property type="match status" value="1"/>
</dbReference>
<dbReference type="InterPro" id="IPR000653">
    <property type="entry name" value="DegT/StrS_aminotransferase"/>
</dbReference>
<keyword evidence="1 4" id="KW-0663">Pyridoxal phosphate</keyword>
<evidence type="ECO:0008006" key="8">
    <source>
        <dbReference type="Google" id="ProtNLM"/>
    </source>
</evidence>
<dbReference type="Pfam" id="PF01041">
    <property type="entry name" value="DegT_DnrJ_EryC1"/>
    <property type="match status" value="1"/>
</dbReference>
<proteinExistence type="inferred from homology"/>
<dbReference type="Gene3D" id="3.90.1150.10">
    <property type="entry name" value="Aspartate Aminotransferase, domain 1"/>
    <property type="match status" value="1"/>
</dbReference>
<name>A0A1F7YZV0_9BACT</name>
<dbReference type="GO" id="GO:0000271">
    <property type="term" value="P:polysaccharide biosynthetic process"/>
    <property type="evidence" value="ECO:0007669"/>
    <property type="project" value="TreeGrafter"/>
</dbReference>
<dbReference type="InterPro" id="IPR015421">
    <property type="entry name" value="PyrdxlP-dep_Trfase_major"/>
</dbReference>
<evidence type="ECO:0000313" key="6">
    <source>
        <dbReference type="EMBL" id="OGM32893.1"/>
    </source>
</evidence>
<feature type="modified residue" description="N6-(pyridoxal phosphate)lysine" evidence="4">
    <location>
        <position position="188"/>
    </location>
</feature>
<dbReference type="PANTHER" id="PTHR30244">
    <property type="entry name" value="TRANSAMINASE"/>
    <property type="match status" value="1"/>
</dbReference>
<evidence type="ECO:0000313" key="7">
    <source>
        <dbReference type="Proteomes" id="UP000177169"/>
    </source>
</evidence>
<protein>
    <recommendedName>
        <fullName evidence="8">Transcriptional regulator</fullName>
    </recommendedName>
</protein>
<feature type="active site" description="Proton acceptor" evidence="3">
    <location>
        <position position="188"/>
    </location>
</feature>
<dbReference type="Gene3D" id="3.40.640.10">
    <property type="entry name" value="Type I PLP-dependent aspartate aminotransferase-like (Major domain)"/>
    <property type="match status" value="1"/>
</dbReference>
<dbReference type="STRING" id="1802505.A3D01_04940"/>
<evidence type="ECO:0000256" key="3">
    <source>
        <dbReference type="PIRSR" id="PIRSR000390-1"/>
    </source>
</evidence>
<dbReference type="SUPFAM" id="SSF53383">
    <property type="entry name" value="PLP-dependent transferases"/>
    <property type="match status" value="1"/>
</dbReference>
<evidence type="ECO:0000256" key="4">
    <source>
        <dbReference type="PIRSR" id="PIRSR000390-2"/>
    </source>
</evidence>
<dbReference type="CDD" id="cd00616">
    <property type="entry name" value="AHBA_syn"/>
    <property type="match status" value="1"/>
</dbReference>
<comment type="caution">
    <text evidence="6">The sequence shown here is derived from an EMBL/GenBank/DDBJ whole genome shotgun (WGS) entry which is preliminary data.</text>
</comment>